<protein>
    <submittedName>
        <fullName evidence="6">Trypsin-like peptidase domain-containing protein</fullName>
    </submittedName>
</protein>
<keyword evidence="3" id="KW-0720">Serine protease</keyword>
<keyword evidence="5" id="KW-1133">Transmembrane helix</keyword>
<evidence type="ECO:0000313" key="7">
    <source>
        <dbReference type="Proteomes" id="UP001589854"/>
    </source>
</evidence>
<keyword evidence="7" id="KW-1185">Reference proteome</keyword>
<dbReference type="EMBL" id="JBHLVO010000009">
    <property type="protein sequence ID" value="MFC0272311.1"/>
    <property type="molecule type" value="Genomic_DNA"/>
</dbReference>
<dbReference type="PANTHER" id="PTHR43343">
    <property type="entry name" value="PEPTIDASE S12"/>
    <property type="match status" value="1"/>
</dbReference>
<organism evidence="6 7">
    <name type="scientific">Metabacillus herbersteinensis</name>
    <dbReference type="NCBI Taxonomy" id="283816"/>
    <lineage>
        <taxon>Bacteria</taxon>
        <taxon>Bacillati</taxon>
        <taxon>Bacillota</taxon>
        <taxon>Bacilli</taxon>
        <taxon>Bacillales</taxon>
        <taxon>Bacillaceae</taxon>
        <taxon>Metabacillus</taxon>
    </lineage>
</organism>
<dbReference type="InterPro" id="IPR051201">
    <property type="entry name" value="Chloro_Bact_Ser_Proteases"/>
</dbReference>
<feature type="compositionally biased region" description="Acidic residues" evidence="4">
    <location>
        <begin position="427"/>
        <end position="442"/>
    </location>
</feature>
<evidence type="ECO:0000256" key="1">
    <source>
        <dbReference type="ARBA" id="ARBA00022670"/>
    </source>
</evidence>
<accession>A0ABV6GF54</accession>
<dbReference type="SUPFAM" id="SSF50494">
    <property type="entry name" value="Trypsin-like serine proteases"/>
    <property type="match status" value="1"/>
</dbReference>
<feature type="region of interest" description="Disordered" evidence="4">
    <location>
        <begin position="348"/>
        <end position="442"/>
    </location>
</feature>
<dbReference type="InterPro" id="IPR009003">
    <property type="entry name" value="Peptidase_S1_PA"/>
</dbReference>
<dbReference type="Gene3D" id="2.40.10.120">
    <property type="match status" value="1"/>
</dbReference>
<evidence type="ECO:0000256" key="5">
    <source>
        <dbReference type="SAM" id="Phobius"/>
    </source>
</evidence>
<gene>
    <name evidence="6" type="ORF">ACFFIX_12785</name>
</gene>
<keyword evidence="5" id="KW-0812">Transmembrane</keyword>
<proteinExistence type="predicted"/>
<keyword evidence="1" id="KW-0645">Protease</keyword>
<comment type="caution">
    <text evidence="6">The sequence shown here is derived from an EMBL/GenBank/DDBJ whole genome shotgun (WGS) entry which is preliminary data.</text>
</comment>
<name>A0ABV6GF54_9BACI</name>
<sequence length="442" mass="49999">MFCSKCGVEKSQKSKFCSNCGKLDKKKSRKLFILLLFVMIVCISVFIVLGFQLKHIIPEKNLASSEVEKVEKVEKEVIQQTKVEDPKQIIVEKVIEKEPALDATKIINDSQSKVYTILTETSQGSGFLINHNGDILTNAHVVEGSLNVSVKNKEGQEYSGEIIGYSNTIDVAVIRVPGLANLDPLQLESQTPAKIGEEVIALGTPQGYENTATLGNISGVNRTFTIEPFTYEGVYQTSAPIAPGSSGGPLLEKKTGKVIAINSARDEREMNIGFSIPLYSIFETVTVWVNNPMSEDEIIAYFYDEAGDYYYQDYYSEYGYFDSGEYSEDYSSYYVIPDDDSAYESYEYEEQYEEEYEYEEQYEEEYEYEEQYEEEYQEENYSEEQEQEDPTSEESFEVDDAQEVTEDVILSEDDASNPTEGTTNEEIIIEDGSLDSEESSSP</sequence>
<evidence type="ECO:0000256" key="4">
    <source>
        <dbReference type="SAM" id="MobiDB-lite"/>
    </source>
</evidence>
<evidence type="ECO:0000256" key="2">
    <source>
        <dbReference type="ARBA" id="ARBA00022801"/>
    </source>
</evidence>
<dbReference type="Pfam" id="PF13365">
    <property type="entry name" value="Trypsin_2"/>
    <property type="match status" value="1"/>
</dbReference>
<dbReference type="InterPro" id="IPR001940">
    <property type="entry name" value="Peptidase_S1C"/>
</dbReference>
<keyword evidence="2" id="KW-0378">Hydrolase</keyword>
<dbReference type="Proteomes" id="UP001589854">
    <property type="component" value="Unassembled WGS sequence"/>
</dbReference>
<dbReference type="PANTHER" id="PTHR43343:SF3">
    <property type="entry name" value="PROTEASE DO-LIKE 8, CHLOROPLASTIC"/>
    <property type="match status" value="1"/>
</dbReference>
<evidence type="ECO:0000313" key="6">
    <source>
        <dbReference type="EMBL" id="MFC0272311.1"/>
    </source>
</evidence>
<dbReference type="PRINTS" id="PR00834">
    <property type="entry name" value="PROTEASES2C"/>
</dbReference>
<evidence type="ECO:0000256" key="3">
    <source>
        <dbReference type="ARBA" id="ARBA00022825"/>
    </source>
</evidence>
<feature type="compositionally biased region" description="Acidic residues" evidence="4">
    <location>
        <begin position="348"/>
        <end position="415"/>
    </location>
</feature>
<reference evidence="6 7" key="1">
    <citation type="submission" date="2024-09" db="EMBL/GenBank/DDBJ databases">
        <authorList>
            <person name="Sun Q."/>
            <person name="Mori K."/>
        </authorList>
    </citation>
    <scope>NUCLEOTIDE SEQUENCE [LARGE SCALE GENOMIC DNA]</scope>
    <source>
        <strain evidence="6 7">CCM 7228</strain>
    </source>
</reference>
<keyword evidence="5" id="KW-0472">Membrane</keyword>
<feature type="transmembrane region" description="Helical" evidence="5">
    <location>
        <begin position="31"/>
        <end position="51"/>
    </location>
</feature>